<dbReference type="AlphaFoldDB" id="A0A511UYY8"/>
<comment type="caution">
    <text evidence="2">The sequence shown here is derived from an EMBL/GenBank/DDBJ whole genome shotgun (WGS) entry which is preliminary data.</text>
</comment>
<gene>
    <name evidence="2" type="ORF">CQU01_20940</name>
</gene>
<keyword evidence="1" id="KW-0812">Transmembrane</keyword>
<organism evidence="2 3">
    <name type="scientific">Cerasibacillus quisquiliarum</name>
    <dbReference type="NCBI Taxonomy" id="227865"/>
    <lineage>
        <taxon>Bacteria</taxon>
        <taxon>Bacillati</taxon>
        <taxon>Bacillota</taxon>
        <taxon>Bacilli</taxon>
        <taxon>Bacillales</taxon>
        <taxon>Bacillaceae</taxon>
        <taxon>Cerasibacillus</taxon>
    </lineage>
</organism>
<keyword evidence="1" id="KW-1133">Transmembrane helix</keyword>
<evidence type="ECO:0000256" key="1">
    <source>
        <dbReference type="SAM" id="Phobius"/>
    </source>
</evidence>
<name>A0A511UYY8_9BACI</name>
<evidence type="ECO:0008006" key="4">
    <source>
        <dbReference type="Google" id="ProtNLM"/>
    </source>
</evidence>
<accession>A0A511UYY8</accession>
<reference evidence="2 3" key="1">
    <citation type="submission" date="2019-07" db="EMBL/GenBank/DDBJ databases">
        <title>Whole genome shotgun sequence of Cerasibacillus quisquiliarum NBRC 102429.</title>
        <authorList>
            <person name="Hosoyama A."/>
            <person name="Uohara A."/>
            <person name="Ohji S."/>
            <person name="Ichikawa N."/>
        </authorList>
    </citation>
    <scope>NUCLEOTIDE SEQUENCE [LARGE SCALE GENOMIC DNA]</scope>
    <source>
        <strain evidence="2 3">NBRC 102429</strain>
    </source>
</reference>
<keyword evidence="1" id="KW-0472">Membrane</keyword>
<dbReference type="InterPro" id="IPR020144">
    <property type="entry name" value="SpoVAB"/>
</dbReference>
<dbReference type="Pfam" id="PF13782">
    <property type="entry name" value="SpoVAB"/>
    <property type="match status" value="1"/>
</dbReference>
<sequence length="140" mass="15791">MKNMWINLLEIIIGFSSGLAVGGGFVALITMLKILPRLTQITKTVSLIHFYISSIMIGALFAGYLSFSVNAWDHSLFGSIIWGSFHGVFNGLLIAALAEVLNVFPIFLRRLHLKVWLKWFVMAFVFGKITGSLFQWLFFD</sequence>
<feature type="transmembrane region" description="Helical" evidence="1">
    <location>
        <begin position="87"/>
        <end position="107"/>
    </location>
</feature>
<keyword evidence="3" id="KW-1185">Reference proteome</keyword>
<feature type="transmembrane region" description="Helical" evidence="1">
    <location>
        <begin position="12"/>
        <end position="35"/>
    </location>
</feature>
<dbReference type="Proteomes" id="UP000321491">
    <property type="component" value="Unassembled WGS sequence"/>
</dbReference>
<proteinExistence type="predicted"/>
<evidence type="ECO:0000313" key="2">
    <source>
        <dbReference type="EMBL" id="GEN31856.1"/>
    </source>
</evidence>
<evidence type="ECO:0000313" key="3">
    <source>
        <dbReference type="Proteomes" id="UP000321491"/>
    </source>
</evidence>
<protein>
    <recommendedName>
        <fullName evidence="4">Stage V sporulation protein AB</fullName>
    </recommendedName>
</protein>
<feature type="transmembrane region" description="Helical" evidence="1">
    <location>
        <begin position="47"/>
        <end position="67"/>
    </location>
</feature>
<dbReference type="EMBL" id="BJXW01000023">
    <property type="protein sequence ID" value="GEN31856.1"/>
    <property type="molecule type" value="Genomic_DNA"/>
</dbReference>
<feature type="transmembrane region" description="Helical" evidence="1">
    <location>
        <begin position="119"/>
        <end position="139"/>
    </location>
</feature>